<evidence type="ECO:0000259" key="1">
    <source>
        <dbReference type="Pfam" id="PF00092"/>
    </source>
</evidence>
<reference evidence="2" key="2">
    <citation type="submission" date="2020-11" db="EMBL/GenBank/DDBJ databases">
        <authorList>
            <person name="McCartney M.A."/>
            <person name="Auch B."/>
            <person name="Kono T."/>
            <person name="Mallez S."/>
            <person name="Becker A."/>
            <person name="Gohl D.M."/>
            <person name="Silverstein K.A.T."/>
            <person name="Koren S."/>
            <person name="Bechman K.B."/>
            <person name="Herman A."/>
            <person name="Abrahante J.E."/>
            <person name="Garbe J."/>
        </authorList>
    </citation>
    <scope>NUCLEOTIDE SEQUENCE</scope>
    <source>
        <strain evidence="2">Duluth1</strain>
        <tissue evidence="2">Whole animal</tissue>
    </source>
</reference>
<dbReference type="Proteomes" id="UP000828390">
    <property type="component" value="Unassembled WGS sequence"/>
</dbReference>
<proteinExistence type="predicted"/>
<dbReference type="InterPro" id="IPR002035">
    <property type="entry name" value="VWF_A"/>
</dbReference>
<organism evidence="2 3">
    <name type="scientific">Dreissena polymorpha</name>
    <name type="common">Zebra mussel</name>
    <name type="synonym">Mytilus polymorpha</name>
    <dbReference type="NCBI Taxonomy" id="45954"/>
    <lineage>
        <taxon>Eukaryota</taxon>
        <taxon>Metazoa</taxon>
        <taxon>Spiralia</taxon>
        <taxon>Lophotrochozoa</taxon>
        <taxon>Mollusca</taxon>
        <taxon>Bivalvia</taxon>
        <taxon>Autobranchia</taxon>
        <taxon>Heteroconchia</taxon>
        <taxon>Euheterodonta</taxon>
        <taxon>Imparidentia</taxon>
        <taxon>Neoheterodontei</taxon>
        <taxon>Myida</taxon>
        <taxon>Dreissenoidea</taxon>
        <taxon>Dreissenidae</taxon>
        <taxon>Dreissena</taxon>
    </lineage>
</organism>
<keyword evidence="3" id="KW-1185">Reference proteome</keyword>
<feature type="domain" description="VWFA" evidence="1">
    <location>
        <begin position="3"/>
        <end position="62"/>
    </location>
</feature>
<evidence type="ECO:0000313" key="2">
    <source>
        <dbReference type="EMBL" id="KAH3828157.1"/>
    </source>
</evidence>
<gene>
    <name evidence="2" type="ORF">DPMN_130109</name>
</gene>
<dbReference type="SUPFAM" id="SSF53300">
    <property type="entry name" value="vWA-like"/>
    <property type="match status" value="1"/>
</dbReference>
<dbReference type="Pfam" id="PF00092">
    <property type="entry name" value="VWA"/>
    <property type="match status" value="1"/>
</dbReference>
<protein>
    <recommendedName>
        <fullName evidence="1">VWFA domain-containing protein</fullName>
    </recommendedName>
</protein>
<dbReference type="AlphaFoldDB" id="A0A9D4K139"/>
<sequence length="64" mass="7204">MEEDTVRVGLITYRHNCSVIFKLNAFSRKDDIKRAVMDTPYVGGTSIAPAIRKAQTDMFTVSTH</sequence>
<accession>A0A9D4K139</accession>
<dbReference type="InterPro" id="IPR036465">
    <property type="entry name" value="vWFA_dom_sf"/>
</dbReference>
<dbReference type="EMBL" id="JAIWYP010000005">
    <property type="protein sequence ID" value="KAH3828157.1"/>
    <property type="molecule type" value="Genomic_DNA"/>
</dbReference>
<dbReference type="Gene3D" id="3.40.50.410">
    <property type="entry name" value="von Willebrand factor, type A domain"/>
    <property type="match status" value="1"/>
</dbReference>
<reference evidence="2" key="1">
    <citation type="journal article" date="2019" name="bioRxiv">
        <title>The Genome of the Zebra Mussel, Dreissena polymorpha: A Resource for Invasive Species Research.</title>
        <authorList>
            <person name="McCartney M.A."/>
            <person name="Auch B."/>
            <person name="Kono T."/>
            <person name="Mallez S."/>
            <person name="Zhang Y."/>
            <person name="Obille A."/>
            <person name="Becker A."/>
            <person name="Abrahante J.E."/>
            <person name="Garbe J."/>
            <person name="Badalamenti J.P."/>
            <person name="Herman A."/>
            <person name="Mangelson H."/>
            <person name="Liachko I."/>
            <person name="Sullivan S."/>
            <person name="Sone E.D."/>
            <person name="Koren S."/>
            <person name="Silverstein K.A.T."/>
            <person name="Beckman K.B."/>
            <person name="Gohl D.M."/>
        </authorList>
    </citation>
    <scope>NUCLEOTIDE SEQUENCE</scope>
    <source>
        <strain evidence="2">Duluth1</strain>
        <tissue evidence="2">Whole animal</tissue>
    </source>
</reference>
<name>A0A9D4K139_DREPO</name>
<comment type="caution">
    <text evidence="2">The sequence shown here is derived from an EMBL/GenBank/DDBJ whole genome shotgun (WGS) entry which is preliminary data.</text>
</comment>
<evidence type="ECO:0000313" key="3">
    <source>
        <dbReference type="Proteomes" id="UP000828390"/>
    </source>
</evidence>